<evidence type="ECO:0000313" key="1">
    <source>
        <dbReference type="EMBL" id="KAF7345890.1"/>
    </source>
</evidence>
<gene>
    <name evidence="1" type="ORF">MVEN_01611000</name>
</gene>
<evidence type="ECO:0000313" key="2">
    <source>
        <dbReference type="Proteomes" id="UP000620124"/>
    </source>
</evidence>
<protein>
    <submittedName>
        <fullName evidence="1">Uncharacterized protein</fullName>
    </submittedName>
</protein>
<dbReference type="OrthoDB" id="2804062at2759"/>
<dbReference type="AlphaFoldDB" id="A0A8H6XT84"/>
<keyword evidence="2" id="KW-1185">Reference proteome</keyword>
<name>A0A8H6XT84_9AGAR</name>
<proteinExistence type="predicted"/>
<dbReference type="Proteomes" id="UP000620124">
    <property type="component" value="Unassembled WGS sequence"/>
</dbReference>
<accession>A0A8H6XT84</accession>
<organism evidence="1 2">
    <name type="scientific">Mycena venus</name>
    <dbReference type="NCBI Taxonomy" id="2733690"/>
    <lineage>
        <taxon>Eukaryota</taxon>
        <taxon>Fungi</taxon>
        <taxon>Dikarya</taxon>
        <taxon>Basidiomycota</taxon>
        <taxon>Agaricomycotina</taxon>
        <taxon>Agaricomycetes</taxon>
        <taxon>Agaricomycetidae</taxon>
        <taxon>Agaricales</taxon>
        <taxon>Marasmiineae</taxon>
        <taxon>Mycenaceae</taxon>
        <taxon>Mycena</taxon>
    </lineage>
</organism>
<comment type="caution">
    <text evidence="1">The sequence shown here is derived from an EMBL/GenBank/DDBJ whole genome shotgun (WGS) entry which is preliminary data.</text>
</comment>
<reference evidence="1" key="1">
    <citation type="submission" date="2020-05" db="EMBL/GenBank/DDBJ databases">
        <title>Mycena genomes resolve the evolution of fungal bioluminescence.</title>
        <authorList>
            <person name="Tsai I.J."/>
        </authorList>
    </citation>
    <scope>NUCLEOTIDE SEQUENCE</scope>
    <source>
        <strain evidence="1">CCC161011</strain>
    </source>
</reference>
<sequence>MAEGIKDGKAHKEPFQAFNNGLEELQEVDVAVWWEWVDKWEKELHVEEEKESLYKYVEEGVMLKEIQEMIAAKEYLQAGDRTEVEREDTLSTFIMMEMDIEESQ</sequence>
<dbReference type="EMBL" id="JACAZI010000013">
    <property type="protein sequence ID" value="KAF7345890.1"/>
    <property type="molecule type" value="Genomic_DNA"/>
</dbReference>